<dbReference type="EMBL" id="GBXM01079497">
    <property type="protein sequence ID" value="JAH29080.1"/>
    <property type="molecule type" value="Transcribed_RNA"/>
</dbReference>
<name>A0A0E9RKU0_ANGAN</name>
<sequence length="71" mass="8687">MCRLWQIWDKRFFHSNIPVFGCWPRGNTRDSLVAFFVQNLLFQISYPLSQIHKFTKCIQMVQNSWVFVRYI</sequence>
<accession>A0A0E9RKU0</accession>
<proteinExistence type="predicted"/>
<dbReference type="AlphaFoldDB" id="A0A0E9RKU0"/>
<protein>
    <submittedName>
        <fullName evidence="1">Uncharacterized protein</fullName>
    </submittedName>
</protein>
<reference evidence="1" key="1">
    <citation type="submission" date="2014-11" db="EMBL/GenBank/DDBJ databases">
        <authorList>
            <person name="Amaro Gonzalez C."/>
        </authorList>
    </citation>
    <scope>NUCLEOTIDE SEQUENCE</scope>
</reference>
<organism evidence="1">
    <name type="scientific">Anguilla anguilla</name>
    <name type="common">European freshwater eel</name>
    <name type="synonym">Muraena anguilla</name>
    <dbReference type="NCBI Taxonomy" id="7936"/>
    <lineage>
        <taxon>Eukaryota</taxon>
        <taxon>Metazoa</taxon>
        <taxon>Chordata</taxon>
        <taxon>Craniata</taxon>
        <taxon>Vertebrata</taxon>
        <taxon>Euteleostomi</taxon>
        <taxon>Actinopterygii</taxon>
        <taxon>Neopterygii</taxon>
        <taxon>Teleostei</taxon>
        <taxon>Anguilliformes</taxon>
        <taxon>Anguillidae</taxon>
        <taxon>Anguilla</taxon>
    </lineage>
</organism>
<evidence type="ECO:0000313" key="1">
    <source>
        <dbReference type="EMBL" id="JAH29080.1"/>
    </source>
</evidence>
<reference evidence="1" key="2">
    <citation type="journal article" date="2015" name="Fish Shellfish Immunol.">
        <title>Early steps in the European eel (Anguilla anguilla)-Vibrio vulnificus interaction in the gills: Role of the RtxA13 toxin.</title>
        <authorList>
            <person name="Callol A."/>
            <person name="Pajuelo D."/>
            <person name="Ebbesson L."/>
            <person name="Teles M."/>
            <person name="MacKenzie S."/>
            <person name="Amaro C."/>
        </authorList>
    </citation>
    <scope>NUCLEOTIDE SEQUENCE</scope>
</reference>